<protein>
    <submittedName>
        <fullName evidence="2">Uncharacterized protein</fullName>
    </submittedName>
</protein>
<dbReference type="PANTHER" id="PTHR10704">
    <property type="entry name" value="CARBOHYDRATE SULFOTRANSFERASE"/>
    <property type="match status" value="1"/>
</dbReference>
<comment type="caution">
    <text evidence="2">The sequence shown here is derived from an EMBL/GenBank/DDBJ whole genome shotgun (WGS) entry which is preliminary data.</text>
</comment>
<dbReference type="Proteomes" id="UP001239994">
    <property type="component" value="Unassembled WGS sequence"/>
</dbReference>
<dbReference type="GO" id="GO:0006790">
    <property type="term" value="P:sulfur compound metabolic process"/>
    <property type="evidence" value="ECO:0007669"/>
    <property type="project" value="TreeGrafter"/>
</dbReference>
<feature type="region of interest" description="Disordered" evidence="1">
    <location>
        <begin position="179"/>
        <end position="204"/>
    </location>
</feature>
<dbReference type="InterPro" id="IPR051135">
    <property type="entry name" value="Gal/GlcNAc/GalNAc_ST"/>
</dbReference>
<dbReference type="PANTHER" id="PTHR10704:SF3">
    <property type="entry name" value="CARBOHYDRATE SULFOTRANSFERASE 2"/>
    <property type="match status" value="1"/>
</dbReference>
<dbReference type="InterPro" id="IPR027417">
    <property type="entry name" value="P-loop_NTPase"/>
</dbReference>
<feature type="compositionally biased region" description="Polar residues" evidence="1">
    <location>
        <begin position="183"/>
        <end position="194"/>
    </location>
</feature>
<evidence type="ECO:0000313" key="3">
    <source>
        <dbReference type="Proteomes" id="UP001239994"/>
    </source>
</evidence>
<dbReference type="SUPFAM" id="SSF52540">
    <property type="entry name" value="P-loop containing nucleoside triphosphate hydrolases"/>
    <property type="match status" value="1"/>
</dbReference>
<keyword evidence="3" id="KW-1185">Reference proteome</keyword>
<dbReference type="EMBL" id="JAROKS010000024">
    <property type="protein sequence ID" value="KAK1786546.1"/>
    <property type="molecule type" value="Genomic_DNA"/>
</dbReference>
<proteinExistence type="predicted"/>
<sequence>MSQVSNVANSSIKSKYGLIRENFQVVRQQEPTYFTFGPEGKGWLRLLRCNRHGVICECMSHTLRMALSPPDWFKGKYMLVCYKDLVENPVQILHNTYCFVKLTTSRDIECFIINMTGSSNFSSSNFQVSTRNATHAATAWRTLLRYDQIQRVEESCQYAMSILGYLPVRSPVELTDMNPVTVGRSTTKNDTPTSDEGRRSRRSRRTTLRIRGHGNYWITSVHWHP</sequence>
<organism evidence="2 3">
    <name type="scientific">Electrophorus voltai</name>
    <dbReference type="NCBI Taxonomy" id="2609070"/>
    <lineage>
        <taxon>Eukaryota</taxon>
        <taxon>Metazoa</taxon>
        <taxon>Chordata</taxon>
        <taxon>Craniata</taxon>
        <taxon>Vertebrata</taxon>
        <taxon>Euteleostomi</taxon>
        <taxon>Actinopterygii</taxon>
        <taxon>Neopterygii</taxon>
        <taxon>Teleostei</taxon>
        <taxon>Ostariophysi</taxon>
        <taxon>Gymnotiformes</taxon>
        <taxon>Gymnotoidei</taxon>
        <taxon>Gymnotidae</taxon>
        <taxon>Electrophorus</taxon>
    </lineage>
</organism>
<dbReference type="GO" id="GO:0001517">
    <property type="term" value="F:N-acetylglucosamine 6-O-sulfotransferase activity"/>
    <property type="evidence" value="ECO:0007669"/>
    <property type="project" value="TreeGrafter"/>
</dbReference>
<reference evidence="2" key="1">
    <citation type="submission" date="2023-03" db="EMBL/GenBank/DDBJ databases">
        <title>Electrophorus voltai genome.</title>
        <authorList>
            <person name="Bian C."/>
        </authorList>
    </citation>
    <scope>NUCLEOTIDE SEQUENCE</scope>
    <source>
        <strain evidence="2">CB-2022</strain>
        <tissue evidence="2">Muscle</tissue>
    </source>
</reference>
<evidence type="ECO:0000313" key="2">
    <source>
        <dbReference type="EMBL" id="KAK1786546.1"/>
    </source>
</evidence>
<gene>
    <name evidence="2" type="ORF">P4O66_003000</name>
</gene>
<dbReference type="GO" id="GO:0006044">
    <property type="term" value="P:N-acetylglucosamine metabolic process"/>
    <property type="evidence" value="ECO:0007669"/>
    <property type="project" value="TreeGrafter"/>
</dbReference>
<dbReference type="AlphaFoldDB" id="A0AAD8YTQ2"/>
<name>A0AAD8YTQ2_9TELE</name>
<dbReference type="Gene3D" id="3.40.50.300">
    <property type="entry name" value="P-loop containing nucleotide triphosphate hydrolases"/>
    <property type="match status" value="1"/>
</dbReference>
<accession>A0AAD8YTQ2</accession>
<evidence type="ECO:0000256" key="1">
    <source>
        <dbReference type="SAM" id="MobiDB-lite"/>
    </source>
</evidence>